<dbReference type="EMBL" id="OZ034836">
    <property type="protein sequence ID" value="CAL1677645.1"/>
    <property type="molecule type" value="Genomic_DNA"/>
</dbReference>
<dbReference type="GO" id="GO:0003993">
    <property type="term" value="F:acid phosphatase activity"/>
    <property type="evidence" value="ECO:0007669"/>
    <property type="project" value="UniProtKB-EC"/>
</dbReference>
<dbReference type="InterPro" id="IPR000560">
    <property type="entry name" value="His_Pase_clade-2"/>
</dbReference>
<gene>
    <name evidence="9" type="ORF">LPLAT_LOCUS3639</name>
</gene>
<evidence type="ECO:0000256" key="6">
    <source>
        <dbReference type="ARBA" id="ARBA00023157"/>
    </source>
</evidence>
<evidence type="ECO:0000256" key="5">
    <source>
        <dbReference type="ARBA" id="ARBA00022801"/>
    </source>
</evidence>
<keyword evidence="7" id="KW-0325">Glycoprotein</keyword>
<evidence type="ECO:0000256" key="1">
    <source>
        <dbReference type="ARBA" id="ARBA00000032"/>
    </source>
</evidence>
<dbReference type="PANTHER" id="PTHR11567">
    <property type="entry name" value="ACID PHOSPHATASE-RELATED"/>
    <property type="match status" value="1"/>
</dbReference>
<dbReference type="InterPro" id="IPR050645">
    <property type="entry name" value="Histidine_acid_phosphatase"/>
</dbReference>
<keyword evidence="6" id="KW-1015">Disulfide bond</keyword>
<sequence length="430" mass="49364">MSHRKRRAKMNSLRFVCVKLALCIFIIPSLCQSVPELKLVHVLFTHKLYAPREDDAKRNETSIPEILSYKYFTSAAIGLPIKAHLNMYNLGVYLRERYDEFLGDTYMSDVTKMHTTEYALSMLSAQLVNAGLWPPATNQIWFEGINWQPIPTEYQELKEDTLLLGTLCPNFVSQMDQVLRRTETQKMTVRYQPLFDHLSRYTRRNISTPTDVALLYAALETMTDRNETLPNWAIDVFPDGAMYNITLLEYDLLSTTPLQRQLNGGTFLKEIIGNSLKYKIGDLSKKRKIILYSGDERNIVGVLKNLDLWSPHIPNEAAALIFELYFDNDTDVYGMKINYYTGIDGTMIPLTLPNCTEICPLQTLINVTFDLIPENPQSLCGWSVKNSTEMKDQSEESREIDTLNYNGSSSCHSKELLFIFILLYFAPFNA</sequence>
<dbReference type="Gene3D" id="3.40.50.1240">
    <property type="entry name" value="Phosphoglycerate mutase-like"/>
    <property type="match status" value="1"/>
</dbReference>
<dbReference type="InterPro" id="IPR029033">
    <property type="entry name" value="His_PPase_superfam"/>
</dbReference>
<keyword evidence="5" id="KW-0378">Hydrolase</keyword>
<evidence type="ECO:0000256" key="2">
    <source>
        <dbReference type="ARBA" id="ARBA00005375"/>
    </source>
</evidence>
<evidence type="ECO:0000256" key="4">
    <source>
        <dbReference type="ARBA" id="ARBA00022729"/>
    </source>
</evidence>
<feature type="chain" id="PRO_5043999375" description="acid phosphatase" evidence="8">
    <location>
        <begin position="32"/>
        <end position="430"/>
    </location>
</feature>
<dbReference type="SUPFAM" id="SSF53254">
    <property type="entry name" value="Phosphoglycerate mutase-like"/>
    <property type="match status" value="1"/>
</dbReference>
<evidence type="ECO:0000313" key="10">
    <source>
        <dbReference type="Proteomes" id="UP001497644"/>
    </source>
</evidence>
<reference evidence="9" key="1">
    <citation type="submission" date="2024-04" db="EMBL/GenBank/DDBJ databases">
        <authorList>
            <consortium name="Molecular Ecology Group"/>
        </authorList>
    </citation>
    <scope>NUCLEOTIDE SEQUENCE</scope>
</reference>
<dbReference type="AlphaFoldDB" id="A0AAV2NCM1"/>
<comment type="catalytic activity">
    <reaction evidence="1">
        <text>a phosphate monoester + H2O = an alcohol + phosphate</text>
        <dbReference type="Rhea" id="RHEA:15017"/>
        <dbReference type="ChEBI" id="CHEBI:15377"/>
        <dbReference type="ChEBI" id="CHEBI:30879"/>
        <dbReference type="ChEBI" id="CHEBI:43474"/>
        <dbReference type="ChEBI" id="CHEBI:67140"/>
        <dbReference type="EC" id="3.1.3.2"/>
    </reaction>
</comment>
<proteinExistence type="inferred from homology"/>
<evidence type="ECO:0000256" key="3">
    <source>
        <dbReference type="ARBA" id="ARBA00012646"/>
    </source>
</evidence>
<evidence type="ECO:0000313" key="9">
    <source>
        <dbReference type="EMBL" id="CAL1677645.1"/>
    </source>
</evidence>
<comment type="similarity">
    <text evidence="2">Belongs to the histidine acid phosphatase family.</text>
</comment>
<accession>A0AAV2NCM1</accession>
<evidence type="ECO:0000256" key="8">
    <source>
        <dbReference type="SAM" id="SignalP"/>
    </source>
</evidence>
<evidence type="ECO:0000256" key="7">
    <source>
        <dbReference type="ARBA" id="ARBA00023180"/>
    </source>
</evidence>
<dbReference type="EC" id="3.1.3.2" evidence="3"/>
<dbReference type="Pfam" id="PF00328">
    <property type="entry name" value="His_Phos_2"/>
    <property type="match status" value="1"/>
</dbReference>
<feature type="signal peptide" evidence="8">
    <location>
        <begin position="1"/>
        <end position="31"/>
    </location>
</feature>
<dbReference type="Proteomes" id="UP001497644">
    <property type="component" value="Chromosome 13"/>
</dbReference>
<name>A0AAV2NCM1_9HYME</name>
<organism evidence="9 10">
    <name type="scientific">Lasius platythorax</name>
    <dbReference type="NCBI Taxonomy" id="488582"/>
    <lineage>
        <taxon>Eukaryota</taxon>
        <taxon>Metazoa</taxon>
        <taxon>Ecdysozoa</taxon>
        <taxon>Arthropoda</taxon>
        <taxon>Hexapoda</taxon>
        <taxon>Insecta</taxon>
        <taxon>Pterygota</taxon>
        <taxon>Neoptera</taxon>
        <taxon>Endopterygota</taxon>
        <taxon>Hymenoptera</taxon>
        <taxon>Apocrita</taxon>
        <taxon>Aculeata</taxon>
        <taxon>Formicoidea</taxon>
        <taxon>Formicidae</taxon>
        <taxon>Formicinae</taxon>
        <taxon>Lasius</taxon>
        <taxon>Lasius</taxon>
    </lineage>
</organism>
<protein>
    <recommendedName>
        <fullName evidence="3">acid phosphatase</fullName>
        <ecNumber evidence="3">3.1.3.2</ecNumber>
    </recommendedName>
</protein>
<keyword evidence="10" id="KW-1185">Reference proteome</keyword>
<keyword evidence="4 8" id="KW-0732">Signal</keyword>
<dbReference type="PANTHER" id="PTHR11567:SF211">
    <property type="entry name" value="PROSTATIC ACID PHOSPHATASE"/>
    <property type="match status" value="1"/>
</dbReference>